<evidence type="ECO:0000313" key="2">
    <source>
        <dbReference type="Proteomes" id="UP000030652"/>
    </source>
</evidence>
<dbReference type="eggNOG" id="COG0318">
    <property type="taxonomic scope" value="Bacteria"/>
</dbReference>
<evidence type="ECO:0000313" key="1">
    <source>
        <dbReference type="EMBL" id="KHE93574.1"/>
    </source>
</evidence>
<dbReference type="AlphaFoldDB" id="A0A0B0ELU1"/>
<dbReference type="InterPro" id="IPR042099">
    <property type="entry name" value="ANL_N_sf"/>
</dbReference>
<proteinExistence type="predicted"/>
<dbReference type="Proteomes" id="UP000030652">
    <property type="component" value="Unassembled WGS sequence"/>
</dbReference>
<dbReference type="EMBL" id="JRYO01000046">
    <property type="protein sequence ID" value="KHE93574.1"/>
    <property type="molecule type" value="Genomic_DNA"/>
</dbReference>
<reference evidence="1 2" key="1">
    <citation type="submission" date="2014-10" db="EMBL/GenBank/DDBJ databases">
        <title>Draft genome of anammox bacterium scalindua brodae, obtained using differential coverage binning of sequence data from two enrichment reactors.</title>
        <authorList>
            <person name="Speth D.R."/>
            <person name="Russ L."/>
            <person name="Kartal B."/>
            <person name="Op den Camp H.J."/>
            <person name="Dutilh B.E."/>
            <person name="Jetten M.S."/>
        </authorList>
    </citation>
    <scope>NUCLEOTIDE SEQUENCE [LARGE SCALE GENOMIC DNA]</scope>
    <source>
        <strain evidence="1">RU1</strain>
    </source>
</reference>
<name>A0A0B0ELU1_9BACT</name>
<gene>
    <name evidence="1" type="ORF">SCABRO_00616</name>
</gene>
<dbReference type="SUPFAM" id="SSF56801">
    <property type="entry name" value="Acetyl-CoA synthetase-like"/>
    <property type="match status" value="1"/>
</dbReference>
<sequence length="379" mass="43094">MLSLKEVDSFSFRKFKWFGLSPDEWLPIVISRHFDPHHGSQYWLDKERELGVDAKDEIKSLDDLMILGPMCEDDLRRYPIEHFIPKIFLDQKSNFILGETAGTTGRPKVTAYCKEEFHAIFVDWFAFIAGKRNFPTGGNWLWIGPGGPHIIGKAVGPVANRMGSMDPFSIDFDPRWAKKMQPESIGSKRYLGHVLEQATDIIETQEIEVLYTTPPVLAALALRMSDQKRMAIKGVHYGGISIGKEALRRFKEENFPNAVHISGYGNTLFGLCLEIEASSTYDLDYFPLGPRMIVQVVETDEGNKPDRERLSKIVNYEEEGQVVFHRLDESFFIPNMFERDKAVRIPPASTAIEYGITQDGVRNPALLENSKQVVKTGLY</sequence>
<organism evidence="1 2">
    <name type="scientific">Candidatus Scalindua brodae</name>
    <dbReference type="NCBI Taxonomy" id="237368"/>
    <lineage>
        <taxon>Bacteria</taxon>
        <taxon>Pseudomonadati</taxon>
        <taxon>Planctomycetota</taxon>
        <taxon>Candidatus Brocadiia</taxon>
        <taxon>Candidatus Brocadiales</taxon>
        <taxon>Candidatus Scalinduaceae</taxon>
        <taxon>Candidatus Scalindua</taxon>
    </lineage>
</organism>
<comment type="caution">
    <text evidence="1">The sequence shown here is derived from an EMBL/GenBank/DDBJ whole genome shotgun (WGS) entry which is preliminary data.</text>
</comment>
<accession>A0A0B0ELU1</accession>
<dbReference type="Gene3D" id="3.40.50.12780">
    <property type="entry name" value="N-terminal domain of ligase-like"/>
    <property type="match status" value="1"/>
</dbReference>
<protein>
    <submittedName>
        <fullName evidence="1">Uncharacterized protein</fullName>
    </submittedName>
</protein>